<accession>A0A9P0QQS2</accession>
<feature type="region of interest" description="Disordered" evidence="1">
    <location>
        <begin position="26"/>
        <end position="86"/>
    </location>
</feature>
<comment type="caution">
    <text evidence="2">The sequence shown here is derived from an EMBL/GenBank/DDBJ whole genome shotgun (WGS) entry which is preliminary data.</text>
</comment>
<sequence>MLQKRLAWRPNIYYIRHIRCKSRIAGDNNNTSKIAGPPKSNGKVTQTRSTKPTSNYFKKNSEYNNKIPQSTVRSSTSSNLSEPGLSDLSSVASMNTILGILEEAQRSVSHKETPSSADIPVDQQAPFAKQNEADTHLGAGYLDNFFNLKPMLNISPRERSETETSPAAYGMTAPSLTRSLYRTENSSILGKSVYEYIVVRYLNDQGVSERGHEGGFEGLGMYQDYIRTFLDIFETSFDESKYKNDNTLTLNKSLNAFQAIAMHFIKRPDTAIELLLKDVESMVNGDQRLRSMLNIDNEQHGTVIGSNESRGNYKLPRQFKIEHQPSANKRSYWLTKDNQESSHPAHLSPVYNQNDLAKLKHRDYLIQLPFILNDYEVISRVLVKNTESDTITLQRILASQSIEGAKLYEIVVKSRLMKVSSRLDEEFLALTDSLLKSAVSCKTDLISKVNSFSTKISKSFSERDFDESKCINLLEQQFNVYFAVWYRLNSQDAAKWCFSLVDHYRDSPLTISELQQLREESLEYFKFQTRSEKAHRFISEERNLSTLARQLVI</sequence>
<organism evidence="2 3">
    <name type="scientific">[Candida] railenensis</name>
    <dbReference type="NCBI Taxonomy" id="45579"/>
    <lineage>
        <taxon>Eukaryota</taxon>
        <taxon>Fungi</taxon>
        <taxon>Dikarya</taxon>
        <taxon>Ascomycota</taxon>
        <taxon>Saccharomycotina</taxon>
        <taxon>Pichiomycetes</taxon>
        <taxon>Debaryomycetaceae</taxon>
        <taxon>Kurtzmaniella</taxon>
    </lineage>
</organism>
<proteinExistence type="predicted"/>
<dbReference type="AlphaFoldDB" id="A0A9P0QQS2"/>
<dbReference type="EMBL" id="CAKXYY010000010">
    <property type="protein sequence ID" value="CAH2353235.1"/>
    <property type="molecule type" value="Genomic_DNA"/>
</dbReference>
<feature type="compositionally biased region" description="Low complexity" evidence="1">
    <location>
        <begin position="70"/>
        <end position="81"/>
    </location>
</feature>
<dbReference type="OrthoDB" id="4014169at2759"/>
<keyword evidence="3" id="KW-1185">Reference proteome</keyword>
<evidence type="ECO:0000313" key="3">
    <source>
        <dbReference type="Proteomes" id="UP000837801"/>
    </source>
</evidence>
<evidence type="ECO:0000313" key="2">
    <source>
        <dbReference type="EMBL" id="CAH2353235.1"/>
    </source>
</evidence>
<gene>
    <name evidence="2" type="ORF">CLIB1423_10S00342</name>
</gene>
<protein>
    <submittedName>
        <fullName evidence="2">Uncharacterized protein</fullName>
    </submittedName>
</protein>
<evidence type="ECO:0000256" key="1">
    <source>
        <dbReference type="SAM" id="MobiDB-lite"/>
    </source>
</evidence>
<reference evidence="2" key="1">
    <citation type="submission" date="2022-03" db="EMBL/GenBank/DDBJ databases">
        <authorList>
            <person name="Legras J.-L."/>
            <person name="Devillers H."/>
            <person name="Grondin C."/>
        </authorList>
    </citation>
    <scope>NUCLEOTIDE SEQUENCE</scope>
    <source>
        <strain evidence="2">CLIB 1423</strain>
    </source>
</reference>
<name>A0A9P0QQS2_9ASCO</name>
<dbReference type="Proteomes" id="UP000837801">
    <property type="component" value="Unassembled WGS sequence"/>
</dbReference>
<feature type="compositionally biased region" description="Polar residues" evidence="1">
    <location>
        <begin position="42"/>
        <end position="69"/>
    </location>
</feature>